<dbReference type="PROSITE" id="PS00280">
    <property type="entry name" value="BPTI_KUNITZ_1"/>
    <property type="match status" value="1"/>
</dbReference>
<dbReference type="Pfam" id="PF00014">
    <property type="entry name" value="Kunitz_BPTI"/>
    <property type="match status" value="2"/>
</dbReference>
<dbReference type="CDD" id="cd00109">
    <property type="entry name" value="Kunitz-type"/>
    <property type="match status" value="2"/>
</dbReference>
<dbReference type="InterPro" id="IPR020901">
    <property type="entry name" value="Prtase_inh_Kunz-CS"/>
</dbReference>
<gene>
    <name evidence="4" type="ORF">CHILSU_LOCUS5396</name>
</gene>
<dbReference type="Proteomes" id="UP001153292">
    <property type="component" value="Chromosome 2"/>
</dbReference>
<dbReference type="SMART" id="SM00131">
    <property type="entry name" value="KU"/>
    <property type="match status" value="2"/>
</dbReference>
<evidence type="ECO:0000313" key="5">
    <source>
        <dbReference type="Proteomes" id="UP001153292"/>
    </source>
</evidence>
<keyword evidence="5" id="KW-1185">Reference proteome</keyword>
<dbReference type="Gene3D" id="4.10.410.10">
    <property type="entry name" value="Pancreatic trypsin inhibitor Kunitz domain"/>
    <property type="match status" value="2"/>
</dbReference>
<dbReference type="InterPro" id="IPR036880">
    <property type="entry name" value="Kunitz_BPTI_sf"/>
</dbReference>
<dbReference type="PRINTS" id="PR00759">
    <property type="entry name" value="BASICPTASE"/>
</dbReference>
<keyword evidence="1" id="KW-0646">Protease inhibitor</keyword>
<dbReference type="PANTHER" id="PTHR10083:SF382">
    <property type="match status" value="1"/>
</dbReference>
<dbReference type="InterPro" id="IPR050098">
    <property type="entry name" value="TFPI/VKTCI-like"/>
</dbReference>
<dbReference type="PROSITE" id="PS50279">
    <property type="entry name" value="BPTI_KUNITZ_2"/>
    <property type="match status" value="2"/>
</dbReference>
<proteinExistence type="predicted"/>
<protein>
    <recommendedName>
        <fullName evidence="3">BPTI/Kunitz inhibitor domain-containing protein</fullName>
    </recommendedName>
</protein>
<organism evidence="4 5">
    <name type="scientific">Chilo suppressalis</name>
    <name type="common">Asiatic rice borer moth</name>
    <dbReference type="NCBI Taxonomy" id="168631"/>
    <lineage>
        <taxon>Eukaryota</taxon>
        <taxon>Metazoa</taxon>
        <taxon>Ecdysozoa</taxon>
        <taxon>Arthropoda</taxon>
        <taxon>Hexapoda</taxon>
        <taxon>Insecta</taxon>
        <taxon>Pterygota</taxon>
        <taxon>Neoptera</taxon>
        <taxon>Endopterygota</taxon>
        <taxon>Lepidoptera</taxon>
        <taxon>Glossata</taxon>
        <taxon>Ditrysia</taxon>
        <taxon>Pyraloidea</taxon>
        <taxon>Crambidae</taxon>
        <taxon>Crambinae</taxon>
        <taxon>Chilo</taxon>
    </lineage>
</organism>
<evidence type="ECO:0000256" key="2">
    <source>
        <dbReference type="ARBA" id="ARBA00022900"/>
    </source>
</evidence>
<feature type="domain" description="BPTI/Kunitz inhibitor" evidence="3">
    <location>
        <begin position="85"/>
        <end position="135"/>
    </location>
</feature>
<evidence type="ECO:0000256" key="1">
    <source>
        <dbReference type="ARBA" id="ARBA00022690"/>
    </source>
</evidence>
<feature type="domain" description="BPTI/Kunitz inhibitor" evidence="3">
    <location>
        <begin position="13"/>
        <end position="67"/>
    </location>
</feature>
<evidence type="ECO:0000313" key="4">
    <source>
        <dbReference type="EMBL" id="CAH2985578.1"/>
    </source>
</evidence>
<accession>A0ABN8L3Z6</accession>
<dbReference type="EMBL" id="OU963895">
    <property type="protein sequence ID" value="CAH2985578.1"/>
    <property type="molecule type" value="Genomic_DNA"/>
</dbReference>
<dbReference type="InterPro" id="IPR002223">
    <property type="entry name" value="Kunitz_BPTI"/>
</dbReference>
<keyword evidence="2" id="KW-0722">Serine protease inhibitor</keyword>
<sequence length="141" mass="16104">MLVEDISDYGVLCKFQPNEYDCEKKGRYPTYGFYYDIKMEDCKTAQFGTCPHNVNNFKTLSICQDTCRDAGQETIKRNLSADIFCRLQPDFGNCNDYYPMWYFDMSQHACKGFSFSGCGGNANRFHTAQICTAKCAAVLAY</sequence>
<dbReference type="SUPFAM" id="SSF57362">
    <property type="entry name" value="BPTI-like"/>
    <property type="match status" value="2"/>
</dbReference>
<name>A0ABN8L3Z6_CHISP</name>
<reference evidence="4" key="1">
    <citation type="submission" date="2021-12" db="EMBL/GenBank/DDBJ databases">
        <authorList>
            <person name="King R."/>
        </authorList>
    </citation>
    <scope>NUCLEOTIDE SEQUENCE</scope>
</reference>
<evidence type="ECO:0000259" key="3">
    <source>
        <dbReference type="PROSITE" id="PS50279"/>
    </source>
</evidence>
<dbReference type="PANTHER" id="PTHR10083">
    <property type="entry name" value="KUNITZ-TYPE PROTEASE INHIBITOR-RELATED"/>
    <property type="match status" value="1"/>
</dbReference>